<dbReference type="InterPro" id="IPR001752">
    <property type="entry name" value="Kinesin_motor_dom"/>
</dbReference>
<feature type="compositionally biased region" description="Polar residues" evidence="16">
    <location>
        <begin position="1851"/>
        <end position="1865"/>
    </location>
</feature>
<comment type="subcellular location">
    <subcellularLocation>
        <location evidence="1">Cytoplasm</location>
        <location evidence="1">Cytoskeleton</location>
    </subcellularLocation>
</comment>
<dbReference type="CDD" id="cd11292">
    <property type="entry name" value="gelsolin_S3_like"/>
    <property type="match status" value="1"/>
</dbReference>
<evidence type="ECO:0000256" key="12">
    <source>
        <dbReference type="ARBA" id="ARBA00023203"/>
    </source>
</evidence>
<dbReference type="FunFam" id="3.40.20.10:FF:000001">
    <property type="entry name" value="Gelsolin"/>
    <property type="match status" value="1"/>
</dbReference>
<dbReference type="GO" id="GO:0051014">
    <property type="term" value="P:actin filament severing"/>
    <property type="evidence" value="ECO:0007669"/>
    <property type="project" value="TreeGrafter"/>
</dbReference>
<dbReference type="CDD" id="cd11293">
    <property type="entry name" value="gelsolin_S4_like"/>
    <property type="match status" value="1"/>
</dbReference>
<dbReference type="FunFam" id="3.40.850.10:FF:000044">
    <property type="entry name" value="p-loop containing nucleoside triphosphate hydrolases superfamily protein"/>
    <property type="match status" value="1"/>
</dbReference>
<feature type="compositionally biased region" description="Basic and acidic residues" evidence="16">
    <location>
        <begin position="1802"/>
        <end position="1811"/>
    </location>
</feature>
<feature type="compositionally biased region" description="Polar residues" evidence="16">
    <location>
        <begin position="1784"/>
        <end position="1801"/>
    </location>
</feature>
<dbReference type="InterPro" id="IPR007123">
    <property type="entry name" value="Gelsolin-like_dom"/>
</dbReference>
<dbReference type="CDD" id="cd11291">
    <property type="entry name" value="gelsolin_S6_like"/>
    <property type="match status" value="1"/>
</dbReference>
<keyword evidence="6" id="KW-0677">Repeat</keyword>
<keyword evidence="10 15" id="KW-0175">Coiled coil</keyword>
<keyword evidence="13" id="KW-0206">Cytoskeleton</keyword>
<evidence type="ECO:0000256" key="9">
    <source>
        <dbReference type="ARBA" id="ARBA00022840"/>
    </source>
</evidence>
<dbReference type="CDD" id="cd11288">
    <property type="entry name" value="gelsolin_S5_like"/>
    <property type="match status" value="1"/>
</dbReference>
<feature type="binding site" evidence="14">
    <location>
        <begin position="1306"/>
        <end position="1313"/>
    </location>
    <ligand>
        <name>ATP</name>
        <dbReference type="ChEBI" id="CHEBI:30616"/>
    </ligand>
</feature>
<dbReference type="InterPro" id="IPR036961">
    <property type="entry name" value="Kinesin_motor_dom_sf"/>
</dbReference>
<dbReference type="PROSITE" id="PS50067">
    <property type="entry name" value="KINESIN_MOTOR_2"/>
    <property type="match status" value="1"/>
</dbReference>
<dbReference type="Gene3D" id="3.40.850.10">
    <property type="entry name" value="Kinesin motor domain"/>
    <property type="match status" value="1"/>
</dbReference>
<evidence type="ECO:0000256" key="4">
    <source>
        <dbReference type="ARBA" id="ARBA00022490"/>
    </source>
</evidence>
<feature type="compositionally biased region" description="Basic and acidic residues" evidence="16">
    <location>
        <begin position="848"/>
        <end position="860"/>
    </location>
</feature>
<name>A0A2Z7DD87_9LAMI</name>
<evidence type="ECO:0000256" key="6">
    <source>
        <dbReference type="ARBA" id="ARBA00022737"/>
    </source>
</evidence>
<keyword evidence="8" id="KW-0106">Calcium</keyword>
<feature type="domain" description="Kinesin motor" evidence="17">
    <location>
        <begin position="1224"/>
        <end position="1574"/>
    </location>
</feature>
<dbReference type="EMBL" id="KQ987245">
    <property type="protein sequence ID" value="KZV57849.1"/>
    <property type="molecule type" value="Genomic_DNA"/>
</dbReference>
<dbReference type="OrthoDB" id="6375767at2759"/>
<proteinExistence type="inferred from homology"/>
<protein>
    <submittedName>
        <fullName evidence="18">Villin-2</fullName>
    </submittedName>
</protein>
<evidence type="ECO:0000256" key="3">
    <source>
        <dbReference type="ARBA" id="ARBA00010899"/>
    </source>
</evidence>
<evidence type="ECO:0000256" key="11">
    <source>
        <dbReference type="ARBA" id="ARBA00023175"/>
    </source>
</evidence>
<dbReference type="PRINTS" id="PR00597">
    <property type="entry name" value="GELSOLIN"/>
</dbReference>
<dbReference type="FunFam" id="3.40.20.10:FF:000002">
    <property type="entry name" value="Gelsolin"/>
    <property type="match status" value="1"/>
</dbReference>
<keyword evidence="7 14" id="KW-0547">Nucleotide-binding</keyword>
<comment type="similarity">
    <text evidence="2">Belongs to the villin/gelsolin family.</text>
</comment>
<evidence type="ECO:0000256" key="13">
    <source>
        <dbReference type="ARBA" id="ARBA00023212"/>
    </source>
</evidence>
<dbReference type="InterPro" id="IPR007122">
    <property type="entry name" value="Villin/Gelsolin"/>
</dbReference>
<dbReference type="CDD" id="cd11289">
    <property type="entry name" value="gelsolin_S2_like"/>
    <property type="match status" value="1"/>
</dbReference>
<evidence type="ECO:0000313" key="19">
    <source>
        <dbReference type="Proteomes" id="UP000250235"/>
    </source>
</evidence>
<evidence type="ECO:0000256" key="7">
    <source>
        <dbReference type="ARBA" id="ARBA00022741"/>
    </source>
</evidence>
<dbReference type="SMART" id="SM00262">
    <property type="entry name" value="GEL"/>
    <property type="match status" value="6"/>
</dbReference>
<evidence type="ECO:0000256" key="16">
    <source>
        <dbReference type="SAM" id="MobiDB-lite"/>
    </source>
</evidence>
<feature type="compositionally biased region" description="Polar residues" evidence="16">
    <location>
        <begin position="1818"/>
        <end position="1827"/>
    </location>
</feature>
<dbReference type="InterPro" id="IPR036872">
    <property type="entry name" value="CH_dom_sf"/>
</dbReference>
<evidence type="ECO:0000256" key="1">
    <source>
        <dbReference type="ARBA" id="ARBA00004245"/>
    </source>
</evidence>
<keyword evidence="5" id="KW-0493">Microtubule</keyword>
<reference evidence="18 19" key="1">
    <citation type="journal article" date="2015" name="Proc. Natl. Acad. Sci. U.S.A.">
        <title>The resurrection genome of Boea hygrometrica: A blueprint for survival of dehydration.</title>
        <authorList>
            <person name="Xiao L."/>
            <person name="Yang G."/>
            <person name="Zhang L."/>
            <person name="Yang X."/>
            <person name="Zhao S."/>
            <person name="Ji Z."/>
            <person name="Zhou Q."/>
            <person name="Hu M."/>
            <person name="Wang Y."/>
            <person name="Chen M."/>
            <person name="Xu Y."/>
            <person name="Jin H."/>
            <person name="Xiao X."/>
            <person name="Hu G."/>
            <person name="Bao F."/>
            <person name="Hu Y."/>
            <person name="Wan P."/>
            <person name="Li L."/>
            <person name="Deng X."/>
            <person name="Kuang T."/>
            <person name="Xiang C."/>
            <person name="Zhu J.K."/>
            <person name="Oliver M.J."/>
            <person name="He Y."/>
        </authorList>
    </citation>
    <scope>NUCLEOTIDE SEQUENCE [LARGE SCALE GENOMIC DNA]</scope>
    <source>
        <strain evidence="19">cv. XS01</strain>
    </source>
</reference>
<organism evidence="18 19">
    <name type="scientific">Dorcoceras hygrometricum</name>
    <dbReference type="NCBI Taxonomy" id="472368"/>
    <lineage>
        <taxon>Eukaryota</taxon>
        <taxon>Viridiplantae</taxon>
        <taxon>Streptophyta</taxon>
        <taxon>Embryophyta</taxon>
        <taxon>Tracheophyta</taxon>
        <taxon>Spermatophyta</taxon>
        <taxon>Magnoliopsida</taxon>
        <taxon>eudicotyledons</taxon>
        <taxon>Gunneridae</taxon>
        <taxon>Pentapetalae</taxon>
        <taxon>asterids</taxon>
        <taxon>lamiids</taxon>
        <taxon>Lamiales</taxon>
        <taxon>Gesneriaceae</taxon>
        <taxon>Didymocarpoideae</taxon>
        <taxon>Trichosporeae</taxon>
        <taxon>Loxocarpinae</taxon>
        <taxon>Dorcoceras</taxon>
    </lineage>
</organism>
<dbReference type="GO" id="GO:0007015">
    <property type="term" value="P:actin filament organization"/>
    <property type="evidence" value="ECO:0007669"/>
    <property type="project" value="UniProtKB-ARBA"/>
</dbReference>
<dbReference type="PANTHER" id="PTHR11977">
    <property type="entry name" value="VILLIN"/>
    <property type="match status" value="1"/>
</dbReference>
<dbReference type="Pfam" id="PF00225">
    <property type="entry name" value="Kinesin"/>
    <property type="match status" value="1"/>
</dbReference>
<accession>A0A2Z7DD87</accession>
<keyword evidence="4" id="KW-0963">Cytoplasm</keyword>
<evidence type="ECO:0000256" key="5">
    <source>
        <dbReference type="ARBA" id="ARBA00022701"/>
    </source>
</evidence>
<dbReference type="CDD" id="cd11290">
    <property type="entry name" value="gelsolin_S1_like"/>
    <property type="match status" value="1"/>
</dbReference>
<dbReference type="GO" id="GO:0007018">
    <property type="term" value="P:microtubule-based movement"/>
    <property type="evidence" value="ECO:0007669"/>
    <property type="project" value="InterPro"/>
</dbReference>
<dbReference type="SUPFAM" id="SSF52540">
    <property type="entry name" value="P-loop containing nucleoside triphosphate hydrolases"/>
    <property type="match status" value="1"/>
</dbReference>
<keyword evidence="12" id="KW-0009">Actin-binding</keyword>
<keyword evidence="19" id="KW-1185">Reference proteome</keyword>
<sequence length="1932" mass="214647">MSSSVKALEPAFQGAGQRLGTEIWRIENFQPVPLPKSEHGKFYSGDSYIILQTSPGKGGAYLHDIHFWLGKDTSQDEAGTAAIKAVELDAVLGGRAVQYRELQGHESDKFLSYFKPCIIPLEGGVASGFKKPEEEEFETRLYICRGKRVVRLKQVPFSRSSLNHDDVFILDSKEKIYQFNGANSNIQERAKALEVIQFLKDKYHEGKCDVAIVDDGKLQAESDSGEFWVLFGGFAPIGKKVSTEDDIIPEKTSPQLYSIFDGQLKSVDGELSKSILENNKCYLLDCGAEVFVWVGRVTQVDERKAAIQVAENFLTSQNRPKSTQTYQLIQGHETHSFKSKFDSWPLGSALPVAEEGRGKVAALLKQQGAAMKGTSKSAPVNEDIPPLLEGGGKIEVWHINGNAKISVPNEEIGKFYSGDCYIVLYTYHSAERKEDYFLCCWTGKDSIEGDRRLAEELSSTMYNSLKGRPVQGRIYQGKEPPQFVAIFQTMMILKGGLSAAYKNYITDKGLNDETYTADGVALFRISGTSRHNNAVIQVEAVATSLNSNECFLLQSGSSLFSWHGNESNFEQQQFAARVAEFLKPGSAVKHVKEGTESSSFWFAVGGKQSYTSKKVFPDVVRDPHLYGLSFNKGKFEVEEVYNFSQDDLLTEDILILDTHAEVFVWVGQSVHPKEKQNAFEIGQLNLDQKYIEMASSLEGLSPYVPLYKLSEGNEPCFFTTFFSWDPAKASAHGNSFQKKVMFLFGAGHAVAEKSNGSNQGGGGPTQRASALAALNSAFKSTSSPKASSASRSGGTGQGSQRAAAVAALSSVLTAEKKKSPDVSPARRSPPVEASGRASLKTEASAETEDCKEVSEVKQSETPEPIIESNGGESGSKPDADQDENVSETSQSTFSYERLKAKSDDPVMGIDYKRREIIETYYSSQSLPWDSQQLPAYQYFENIRNFIVTLQELKLPVFEASIFERDNLEEGSSTKVVDCILALKDYQEWKQMTGGDGLYKPPRSPLVMQSTGRIHARSPGMFTYDSSRRLDMLSGNHKSMPTENEMKNLEDKIMKAFVERMVDTKENIDNNHLACFHNGNTKSVTIFDQILWSCLDEQLQRTFPKLKSAMLDHLRERSFSQQHSTFVPHANLLKLKKRQCCRACLKKGNCNHWNLVEQHEKKLLNVKLLLASAKQEFHSLQSQLQNDLKKLGDHVLEMSTDALAYHKVEAENRKLHNMVQDLKGNIRVYCRIRPIFNAEAHNVIDSVGEDGSLVVVDPMKPRKVGMKSFQFHRVFGPTSTQEEVYRDIQPLITSVMDGYNVCIFAYGQTGSGKTHTMRGSSGGPTKELGISYSALNDLFELSDQRKDVIKYEIQVQIVEIYNEQVHDLLVEDSSTAKKYPFAFNYQLSFLCFLFFLNGVSTLEIQSCVGNNGLAIPDASLHIVKSLSDVINLMKLGEVNRTVGSTAMNIRSSSRSHSVLTVHVNGKDISGSTLNSCLHLVDLAGSERVDDSEVTGDTLKETQYINFSLSCLGNVITALAQKNSHIPYRNSKLTSLLQNSLGGNAKTLMFAHVSPEGDSFGETMSTLKFAQRVSTVELGAARANKESNEALDLKLQIANLKKALQTPRCTIPKEAVRSPLPKQMAERTPPCTRRLSIEGPRNTQKEDPLESSPKLIRSKPTTPYVTCSQYSSHIENGKSMKPRSRRLSLEGPRNMEKDSHRMKSPKALSKPTTPTCSRNYSQLEDEKLVAKSPKQKKVRGSLLDLSPRRAPRSPNSSLLDLSPRRAPRSPNSSIRSRVLRIDTAHVQPSFQLPKTPEPQTSSRNEARRVKQNDHILLSPCSISNSSRGKGSQIKKSLLSIGKLINGSEKRNQPKQTEVTSPLNTTSIKGDAKSPVPSRARVMRRQSLTSIQPPERSRRTSLGGVSANFHGNENRNAKTPPPQIRVSEKLTKRWQ</sequence>
<evidence type="ECO:0000256" key="15">
    <source>
        <dbReference type="SAM" id="Coils"/>
    </source>
</evidence>
<dbReference type="SMART" id="SM00129">
    <property type="entry name" value="KISc"/>
    <property type="match status" value="1"/>
</dbReference>
<dbReference type="SUPFAM" id="SSF47576">
    <property type="entry name" value="Calponin-homology domain, CH-domain"/>
    <property type="match status" value="1"/>
</dbReference>
<dbReference type="Proteomes" id="UP000250235">
    <property type="component" value="Unassembled WGS sequence"/>
</dbReference>
<dbReference type="Gene3D" id="1.10.418.10">
    <property type="entry name" value="Calponin-like domain"/>
    <property type="match status" value="1"/>
</dbReference>
<dbReference type="GO" id="GO:0008017">
    <property type="term" value="F:microtubule binding"/>
    <property type="evidence" value="ECO:0007669"/>
    <property type="project" value="InterPro"/>
</dbReference>
<evidence type="ECO:0000259" key="17">
    <source>
        <dbReference type="PROSITE" id="PS50067"/>
    </source>
</evidence>
<keyword evidence="11 14" id="KW-0505">Motor protein</keyword>
<gene>
    <name evidence="18" type="ORF">F511_03418</name>
</gene>
<feature type="compositionally biased region" description="Basic and acidic residues" evidence="16">
    <location>
        <begin position="1923"/>
        <end position="1932"/>
    </location>
</feature>
<feature type="region of interest" description="Disordered" evidence="16">
    <location>
        <begin position="781"/>
        <end position="802"/>
    </location>
</feature>
<dbReference type="InterPro" id="IPR029006">
    <property type="entry name" value="ADF-H/Gelsolin-like_dom_sf"/>
</dbReference>
<comment type="similarity">
    <text evidence="3">Belongs to the TRAFAC class myosin-kinesin ATPase superfamily. Kinesin family. KIN-14 subfamily.</text>
</comment>
<evidence type="ECO:0000256" key="14">
    <source>
        <dbReference type="PROSITE-ProRule" id="PRU00283"/>
    </source>
</evidence>
<feature type="coiled-coil region" evidence="15">
    <location>
        <begin position="1155"/>
        <end position="1224"/>
    </location>
</feature>
<dbReference type="GO" id="GO:0005874">
    <property type="term" value="C:microtubule"/>
    <property type="evidence" value="ECO:0007669"/>
    <property type="project" value="UniProtKB-KW"/>
</dbReference>
<dbReference type="GO" id="GO:0005524">
    <property type="term" value="F:ATP binding"/>
    <property type="evidence" value="ECO:0007669"/>
    <property type="project" value="UniProtKB-UniRule"/>
</dbReference>
<dbReference type="Pfam" id="PF00626">
    <property type="entry name" value="Gelsolin"/>
    <property type="match status" value="6"/>
</dbReference>
<dbReference type="GO" id="GO:0051015">
    <property type="term" value="F:actin filament binding"/>
    <property type="evidence" value="ECO:0007669"/>
    <property type="project" value="InterPro"/>
</dbReference>
<evidence type="ECO:0000256" key="2">
    <source>
        <dbReference type="ARBA" id="ARBA00008418"/>
    </source>
</evidence>
<evidence type="ECO:0000256" key="10">
    <source>
        <dbReference type="ARBA" id="ARBA00023054"/>
    </source>
</evidence>
<keyword evidence="9 14" id="KW-0067">ATP-binding</keyword>
<dbReference type="GO" id="GO:0003777">
    <property type="term" value="F:microtubule motor activity"/>
    <property type="evidence" value="ECO:0007669"/>
    <property type="project" value="InterPro"/>
</dbReference>
<dbReference type="PANTHER" id="PTHR11977:SF51">
    <property type="entry name" value="PROTEIN FLIGHTLESS-1 HOMOLOG"/>
    <property type="match status" value="1"/>
</dbReference>
<dbReference type="InterPro" id="IPR027417">
    <property type="entry name" value="P-loop_NTPase"/>
</dbReference>
<dbReference type="FunFam" id="3.40.20.10:FF:000039">
    <property type="entry name" value="Villin-4"/>
    <property type="match status" value="1"/>
</dbReference>
<evidence type="ECO:0000313" key="18">
    <source>
        <dbReference type="EMBL" id="KZV57849.1"/>
    </source>
</evidence>
<dbReference type="Gene3D" id="3.40.20.10">
    <property type="entry name" value="Severin"/>
    <property type="match status" value="6"/>
</dbReference>
<feature type="compositionally biased region" description="Polar residues" evidence="16">
    <location>
        <begin position="1657"/>
        <end position="1672"/>
    </location>
</feature>
<feature type="region of interest" description="Disordered" evidence="16">
    <location>
        <begin position="1618"/>
        <end position="1932"/>
    </location>
</feature>
<dbReference type="FunFam" id="3.40.20.10:FF:000028">
    <property type="entry name" value="Villin-like 1"/>
    <property type="match status" value="1"/>
</dbReference>
<feature type="region of interest" description="Disordered" evidence="16">
    <location>
        <begin position="814"/>
        <end position="893"/>
    </location>
</feature>
<feature type="compositionally biased region" description="Polar residues" evidence="16">
    <location>
        <begin position="1708"/>
        <end position="1720"/>
    </location>
</feature>
<dbReference type="SUPFAM" id="SSF55753">
    <property type="entry name" value="Actin depolymerizing proteins"/>
    <property type="match status" value="6"/>
</dbReference>
<evidence type="ECO:0000256" key="8">
    <source>
        <dbReference type="ARBA" id="ARBA00022837"/>
    </source>
</evidence>